<name>A0A4C1TAD9_EUMVA</name>
<protein>
    <submittedName>
        <fullName evidence="1">Uncharacterized protein</fullName>
    </submittedName>
</protein>
<sequence>MRERSVWIKKYICAVRTEQKALCADPGTGHGETRLVRNPRECSAVARARDCPQHPAALPVPRRPWAPVIGGGSDLRDGICVTFGVRHRGDGPARCARGRRLNSEYFLSFDERQPSWELEVQKPKALATSSDGFRAARRMPLSGDHPTSLALPHARSPVRSSLTNPICPATFVAVAGDSGGILHMA</sequence>
<accession>A0A4C1TAD9</accession>
<dbReference type="AlphaFoldDB" id="A0A4C1TAD9"/>
<keyword evidence="2" id="KW-1185">Reference proteome</keyword>
<evidence type="ECO:0000313" key="1">
    <source>
        <dbReference type="EMBL" id="GBP11463.1"/>
    </source>
</evidence>
<evidence type="ECO:0000313" key="2">
    <source>
        <dbReference type="Proteomes" id="UP000299102"/>
    </source>
</evidence>
<comment type="caution">
    <text evidence="1">The sequence shown here is derived from an EMBL/GenBank/DDBJ whole genome shotgun (WGS) entry which is preliminary data.</text>
</comment>
<proteinExistence type="predicted"/>
<reference evidence="1 2" key="1">
    <citation type="journal article" date="2019" name="Commun. Biol.">
        <title>The bagworm genome reveals a unique fibroin gene that provides high tensile strength.</title>
        <authorList>
            <person name="Kono N."/>
            <person name="Nakamura H."/>
            <person name="Ohtoshi R."/>
            <person name="Tomita M."/>
            <person name="Numata K."/>
            <person name="Arakawa K."/>
        </authorList>
    </citation>
    <scope>NUCLEOTIDE SEQUENCE [LARGE SCALE GENOMIC DNA]</scope>
</reference>
<dbReference type="EMBL" id="BGZK01000046">
    <property type="protein sequence ID" value="GBP11463.1"/>
    <property type="molecule type" value="Genomic_DNA"/>
</dbReference>
<gene>
    <name evidence="1" type="ORF">EVAR_92958_1</name>
</gene>
<dbReference type="Proteomes" id="UP000299102">
    <property type="component" value="Unassembled WGS sequence"/>
</dbReference>
<organism evidence="1 2">
    <name type="scientific">Eumeta variegata</name>
    <name type="common">Bagworm moth</name>
    <name type="synonym">Eumeta japonica</name>
    <dbReference type="NCBI Taxonomy" id="151549"/>
    <lineage>
        <taxon>Eukaryota</taxon>
        <taxon>Metazoa</taxon>
        <taxon>Ecdysozoa</taxon>
        <taxon>Arthropoda</taxon>
        <taxon>Hexapoda</taxon>
        <taxon>Insecta</taxon>
        <taxon>Pterygota</taxon>
        <taxon>Neoptera</taxon>
        <taxon>Endopterygota</taxon>
        <taxon>Lepidoptera</taxon>
        <taxon>Glossata</taxon>
        <taxon>Ditrysia</taxon>
        <taxon>Tineoidea</taxon>
        <taxon>Psychidae</taxon>
        <taxon>Oiketicinae</taxon>
        <taxon>Eumeta</taxon>
    </lineage>
</organism>